<sequence>MEGSENWTERRGGAPVGFTSERVTKTAQSFLDLVIAPLLMRAVFGDDPKALRAHIRTRVAEARVVPQLVV</sequence>
<dbReference type="AlphaFoldDB" id="A0A4U6RSE9"/>
<dbReference type="Proteomes" id="UP000305095">
    <property type="component" value="Unassembled WGS sequence"/>
</dbReference>
<dbReference type="EMBL" id="SZZP01000021">
    <property type="protein sequence ID" value="TKV77789.1"/>
    <property type="molecule type" value="Genomic_DNA"/>
</dbReference>
<organism evidence="1 2">
    <name type="scientific">Bradyrhizobium elkanii</name>
    <dbReference type="NCBI Taxonomy" id="29448"/>
    <lineage>
        <taxon>Bacteria</taxon>
        <taxon>Pseudomonadati</taxon>
        <taxon>Pseudomonadota</taxon>
        <taxon>Alphaproteobacteria</taxon>
        <taxon>Hyphomicrobiales</taxon>
        <taxon>Nitrobacteraceae</taxon>
        <taxon>Bradyrhizobium</taxon>
    </lineage>
</organism>
<evidence type="ECO:0000313" key="1">
    <source>
        <dbReference type="EMBL" id="TKV77789.1"/>
    </source>
</evidence>
<accession>A0A4U6RSE9</accession>
<gene>
    <name evidence="1" type="ORF">FDV58_29865</name>
</gene>
<comment type="caution">
    <text evidence="1">The sequence shown here is derived from an EMBL/GenBank/DDBJ whole genome shotgun (WGS) entry which is preliminary data.</text>
</comment>
<evidence type="ECO:0000313" key="2">
    <source>
        <dbReference type="Proteomes" id="UP000305095"/>
    </source>
</evidence>
<proteinExistence type="predicted"/>
<dbReference type="Gene3D" id="1.10.357.10">
    <property type="entry name" value="Tetracycline Repressor, domain 2"/>
    <property type="match status" value="1"/>
</dbReference>
<dbReference type="RefSeq" id="WP_137482322.1">
    <property type="nucleotide sequence ID" value="NZ_SZZP01000021.1"/>
</dbReference>
<name>A0A4U6RSE9_BRAEL</name>
<protein>
    <submittedName>
        <fullName evidence="1">Uncharacterized protein</fullName>
    </submittedName>
</protein>
<reference evidence="1 2" key="1">
    <citation type="submission" date="2019-05" db="EMBL/GenBank/DDBJ databases">
        <title>Draft Genome of Bradyrhizobium elkanii strain SEMIA 938, Used in Commercial Inoculants for Lupinus spp. in Brazil.</title>
        <authorList>
            <person name="Hungria M."/>
            <person name="Delamuta J.R.M."/>
            <person name="Ribeiro R.A."/>
            <person name="Nogueira M.A."/>
        </authorList>
    </citation>
    <scope>NUCLEOTIDE SEQUENCE [LARGE SCALE GENOMIC DNA]</scope>
    <source>
        <strain evidence="1 2">Semia 938</strain>
    </source>
</reference>